<reference evidence="1" key="4">
    <citation type="submission" date="2024-05" db="EMBL/GenBank/DDBJ databases">
        <authorList>
            <person name="Sun Q."/>
            <person name="Zhou Y."/>
        </authorList>
    </citation>
    <scope>NUCLEOTIDE SEQUENCE</scope>
    <source>
        <strain evidence="1">CGMCC 1.18437</strain>
    </source>
</reference>
<gene>
    <name evidence="1" type="ORF">GCM10017781_23610</name>
    <name evidence="2" type="ORF">HNQ07_002398</name>
</gene>
<evidence type="ECO:0000313" key="2">
    <source>
        <dbReference type="EMBL" id="MBB5376934.1"/>
    </source>
</evidence>
<evidence type="ECO:0000313" key="3">
    <source>
        <dbReference type="Proteomes" id="UP000539473"/>
    </source>
</evidence>
<name>A0A7W8KI56_9DEIO</name>
<dbReference type="RefSeq" id="WP_184112007.1">
    <property type="nucleotide sequence ID" value="NZ_BNAJ01000005.1"/>
</dbReference>
<comment type="caution">
    <text evidence="2">The sequence shown here is derived from an EMBL/GenBank/DDBJ whole genome shotgun (WGS) entry which is preliminary data.</text>
</comment>
<evidence type="ECO:0008006" key="5">
    <source>
        <dbReference type="Google" id="ProtNLM"/>
    </source>
</evidence>
<reference evidence="4" key="2">
    <citation type="journal article" date="2019" name="Int. J. Syst. Evol. Microbiol.">
        <title>The Global Catalogue of Microorganisms (GCM) 10K type strain sequencing project: providing services to taxonomists for standard genome sequencing and annotation.</title>
        <authorList>
            <consortium name="The Broad Institute Genomics Platform"/>
            <consortium name="The Broad Institute Genome Sequencing Center for Infectious Disease"/>
            <person name="Wu L."/>
            <person name="Ma J."/>
        </authorList>
    </citation>
    <scope>NUCLEOTIDE SEQUENCE [LARGE SCALE GENOMIC DNA]</scope>
    <source>
        <strain evidence="4">CGMCC 1.18437</strain>
    </source>
</reference>
<evidence type="ECO:0000313" key="4">
    <source>
        <dbReference type="Proteomes" id="UP000619376"/>
    </source>
</evidence>
<dbReference type="EMBL" id="BNAJ01000005">
    <property type="protein sequence ID" value="GHF46415.1"/>
    <property type="molecule type" value="Genomic_DNA"/>
</dbReference>
<protein>
    <recommendedName>
        <fullName evidence="5">SARP family transcriptional regulator</fullName>
    </recommendedName>
</protein>
<reference evidence="1" key="1">
    <citation type="journal article" date="2014" name="Int. J. Syst. Evol. Microbiol.">
        <title>Complete genome of a new Firmicutes species belonging to the dominant human colonic microbiota ('Ruminococcus bicirculans') reveals two chromosomes and a selective capacity to utilize plant glucans.</title>
        <authorList>
            <consortium name="NISC Comparative Sequencing Program"/>
            <person name="Wegmann U."/>
            <person name="Louis P."/>
            <person name="Goesmann A."/>
            <person name="Henrissat B."/>
            <person name="Duncan S.H."/>
            <person name="Flint H.J."/>
        </authorList>
    </citation>
    <scope>NUCLEOTIDE SEQUENCE</scope>
    <source>
        <strain evidence="1">CGMCC 1.18437</strain>
    </source>
</reference>
<sequence>MFRLNLLGHVHLTKDDVVVPLSRKALALITYLTLDAAPHHRDHLAGLLWENAKALLNLRVELTRLRQQGVELFPARQAILDLRLPTDLDQWDAAGAQVQGNDVPTWLAQLHDTPLSGLDDLGSGVFRTWLDHQRDQIVRKVERRSSVTAARLRRQGQAEASAAIYARAAALGLELGTAPPSEPPPATVASNDWPLQTGTFRALLGCALLEPQCVLVWGQHGSARTLVTATAALAGWHAVQLQFTSSEDDLLHAVLRHLIAPLPGAERATLEEAITASTSAQNMMRLATLLSHQPQPVLLALHDLYEMPQWLGRMLSLLMNLRVPLMLVASPTAATALHGAPLAHTDWTRVHQLTLPPLSTASVYAHLRARHPHDQPTVLRSHASQIAQLSEGWVPYVDALLDAPTLTPRVPQNLSTRIRAQYGHLDPGLRRRLSMLAQVQDQFTLPVAVGLLGEDAAATVHAALALGILTHAAPREQLRFPELEGTHDDADSRLVFRSEVERVALAGALSPAERQGVREDLARLLLETRPGMALYYAGRVQDPDLIARAHAALPATRAVSWQRVHPHRVLPPGRDPAVDAERREVWTPNGYRLCAQGGRLDVLRRGASAPPPPLEITLGPVRPGPWSVTLRLDVFRASARVQVSTPPFAVGLQVADGPLQAFAPDVTATAIARTCPPAQYFEGLPVGEDVQLTGRWDGAPGTLTLSFQAVDLACTIHDLRWNGVNLLASTAGTRVGCAAH</sequence>
<dbReference type="EMBL" id="JACHFK010000005">
    <property type="protein sequence ID" value="MBB5376934.1"/>
    <property type="molecule type" value="Genomic_DNA"/>
</dbReference>
<keyword evidence="4" id="KW-1185">Reference proteome</keyword>
<evidence type="ECO:0000313" key="1">
    <source>
        <dbReference type="EMBL" id="GHF46415.1"/>
    </source>
</evidence>
<organism evidence="2 3">
    <name type="scientific">Deinococcus metalli</name>
    <dbReference type="NCBI Taxonomy" id="1141878"/>
    <lineage>
        <taxon>Bacteria</taxon>
        <taxon>Thermotogati</taxon>
        <taxon>Deinococcota</taxon>
        <taxon>Deinococci</taxon>
        <taxon>Deinococcales</taxon>
        <taxon>Deinococcaceae</taxon>
        <taxon>Deinococcus</taxon>
    </lineage>
</organism>
<dbReference type="AlphaFoldDB" id="A0A7W8KI56"/>
<dbReference type="Proteomes" id="UP000619376">
    <property type="component" value="Unassembled WGS sequence"/>
</dbReference>
<reference evidence="2 3" key="3">
    <citation type="submission" date="2020-08" db="EMBL/GenBank/DDBJ databases">
        <title>Genomic Encyclopedia of Type Strains, Phase IV (KMG-IV): sequencing the most valuable type-strain genomes for metagenomic binning, comparative biology and taxonomic classification.</title>
        <authorList>
            <person name="Goeker M."/>
        </authorList>
    </citation>
    <scope>NUCLEOTIDE SEQUENCE [LARGE SCALE GENOMIC DNA]</scope>
    <source>
        <strain evidence="2 3">DSM 27521</strain>
    </source>
</reference>
<accession>A0A7W8KI56</accession>
<proteinExistence type="predicted"/>
<dbReference type="Proteomes" id="UP000539473">
    <property type="component" value="Unassembled WGS sequence"/>
</dbReference>